<dbReference type="GO" id="GO:0005634">
    <property type="term" value="C:nucleus"/>
    <property type="evidence" value="ECO:0007669"/>
    <property type="project" value="TreeGrafter"/>
</dbReference>
<evidence type="ECO:0000256" key="2">
    <source>
        <dbReference type="ARBA" id="ARBA00022741"/>
    </source>
</evidence>
<dbReference type="SMART" id="SM00533">
    <property type="entry name" value="MUTSd"/>
    <property type="match status" value="1"/>
</dbReference>
<dbReference type="PANTHER" id="PTHR11361:SF21">
    <property type="entry name" value="MUTS PROTEIN HOMOLOG 4"/>
    <property type="match status" value="1"/>
</dbReference>
<evidence type="ECO:0000259" key="7">
    <source>
        <dbReference type="SMART" id="SM00534"/>
    </source>
</evidence>
<accession>A0A6P6YF75</accession>
<dbReference type="Proteomes" id="UP000515146">
    <property type="component" value="Unplaced"/>
</dbReference>
<dbReference type="AlphaFoldDB" id="A0A6P6YF75"/>
<dbReference type="InterPro" id="IPR007696">
    <property type="entry name" value="DNA_mismatch_repair_MutS_core"/>
</dbReference>
<dbReference type="Gene3D" id="1.10.1420.10">
    <property type="match status" value="2"/>
</dbReference>
<comment type="similarity">
    <text evidence="1">Belongs to the DNA mismatch repair MutS family.</text>
</comment>
<dbReference type="RefSeq" id="XP_027203429.1">
    <property type="nucleotide sequence ID" value="XM_027347628.1"/>
</dbReference>
<evidence type="ECO:0000256" key="3">
    <source>
        <dbReference type="ARBA" id="ARBA00022840"/>
    </source>
</evidence>
<keyword evidence="5" id="KW-0469">Meiosis</keyword>
<evidence type="ECO:0000313" key="8">
    <source>
        <dbReference type="Proteomes" id="UP000515146"/>
    </source>
</evidence>
<sequence>MNPEEDYPRFSPTSSTNETFIREFRSYAQDAAQFEFADSMPFNHNDDDNSIRPTTTITAVTSTSMDVADVPENLNFNLSNDNDNDRFSLPSPSIESIYSQQSISSSTSNDWIRNNLPLSSQSSSSRSTLMDISNRMNLSISNNPIAKHNRSSYGRNSTSYNRSKTLNTSTISTSGVNVSIHYQSEIVMSIVEGRGKAKGEIGIAFIDLKSIPILKVSQFVDNYSLEALRSKCQVYTPVEIIFPHTMSSNNRMMSTLIESFPDIVYRPFNRKFFNEKRGFDIIRMLAYDDCQWIDLQLDNKYYCLAACSALFHYLIVVRQIQYAPKSIKIIYQSSLNTMIIDPLTTKILELIINLADPKSWHTLFDTINRTRTKSGHILLRSNILQPTTNLQLINKRLDMIEAISCSIEIFNSFENILESFGMVDLDQLLVNMVLVPVKANQSYDEDRSINSSESSATTNIGIKSVSAVSIRFIEKKIDYVINMKHVVALVDHLRDLLIKCNPELFAEYIELLNDPGYDQIKTMVDKVINSEAKCVKSAFGLGATTGKTNTFNSTGSAAMKLERCYAIKDRFNPMLDIARSMYSETIDDIVALAMAYEVKFSLPGIRLNFNTSKGFHMQIKPMKNKNNDNNKNFDRDQQKRLPSIFKDVHITKNCISFTTEDLMRLNNRIRQSIEEIYLQSNDIITKLIEQIRTKISCLYNLTDIVANIDLVYSFAYQSLCANWVRPQFSSHYTEIIQGTHPILDNISGGNSVPNSIFLSNDLNFHIITGPNMSGKTTFLKQIGLIQILAQIGSFVPAQIDTTFRLCDKIFTRMALNDNLQMNSSSFMVEIKELHYILNHVSPNCLILIDELGRDSSPDSYDENAAVVDTMMMESTFPTYWSFCESLLMFQSSFTIFATHFPRLTSLSKYYFNVSNHHFRSEERLENNLVCKYPHILHPGRTREQFYGILLAEQSGLDEKIISDAKIISQSFRPSSSLSRSLSMRTLLNISDSSTVDNENLDISNEECIDLQVKYRIASRLLHFKRINPQAEITATMIRDLQISYEELRQEFLDQ</sequence>
<keyword evidence="8" id="KW-1185">Reference proteome</keyword>
<dbReference type="KEGG" id="dpte:113797269"/>
<keyword evidence="3" id="KW-0067">ATP-binding</keyword>
<dbReference type="InterPro" id="IPR000432">
    <property type="entry name" value="DNA_mismatch_repair_MutS_C"/>
</dbReference>
<dbReference type="GO" id="GO:0006298">
    <property type="term" value="P:mismatch repair"/>
    <property type="evidence" value="ECO:0007669"/>
    <property type="project" value="InterPro"/>
</dbReference>
<keyword evidence="4" id="KW-0238">DNA-binding</keyword>
<dbReference type="InterPro" id="IPR007861">
    <property type="entry name" value="DNA_mismatch_repair_MutS_clamp"/>
</dbReference>
<dbReference type="Pfam" id="PF05188">
    <property type="entry name" value="MutS_II"/>
    <property type="match status" value="1"/>
</dbReference>
<dbReference type="InterPro" id="IPR007860">
    <property type="entry name" value="DNA_mmatch_repair_MutS_con_dom"/>
</dbReference>
<dbReference type="InParanoid" id="A0A6P6YF75"/>
<dbReference type="Gene3D" id="3.30.420.110">
    <property type="entry name" value="MutS, connector domain"/>
    <property type="match status" value="1"/>
</dbReference>
<dbReference type="Pfam" id="PF00488">
    <property type="entry name" value="MutS_V"/>
    <property type="match status" value="1"/>
</dbReference>
<dbReference type="GO" id="GO:0140664">
    <property type="term" value="F:ATP-dependent DNA damage sensor activity"/>
    <property type="evidence" value="ECO:0007669"/>
    <property type="project" value="InterPro"/>
</dbReference>
<dbReference type="Pfam" id="PF05192">
    <property type="entry name" value="MutS_III"/>
    <property type="match status" value="1"/>
</dbReference>
<dbReference type="PANTHER" id="PTHR11361">
    <property type="entry name" value="DNA MISMATCH REPAIR PROTEIN MUTS FAMILY MEMBER"/>
    <property type="match status" value="1"/>
</dbReference>
<dbReference type="InterPro" id="IPR027417">
    <property type="entry name" value="P-loop_NTPase"/>
</dbReference>
<evidence type="ECO:0000256" key="5">
    <source>
        <dbReference type="ARBA" id="ARBA00023254"/>
    </source>
</evidence>
<protein>
    <submittedName>
        <fullName evidence="9">MutS protein homolog 4-like</fullName>
    </submittedName>
</protein>
<dbReference type="Gene3D" id="3.40.50.300">
    <property type="entry name" value="P-loop containing nucleotide triphosphate hydrolases"/>
    <property type="match status" value="1"/>
</dbReference>
<dbReference type="InterPro" id="IPR045076">
    <property type="entry name" value="MutS"/>
</dbReference>
<dbReference type="InterPro" id="IPR036678">
    <property type="entry name" value="MutS_con_dom_sf"/>
</dbReference>
<feature type="domain" description="DNA mismatch repair proteins mutS family" evidence="7">
    <location>
        <begin position="762"/>
        <end position="969"/>
    </location>
</feature>
<proteinExistence type="inferred from homology"/>
<dbReference type="InterPro" id="IPR036187">
    <property type="entry name" value="DNA_mismatch_repair_MutS_sf"/>
</dbReference>
<gene>
    <name evidence="9" type="primary">LOC113797269</name>
</gene>
<dbReference type="GeneID" id="113797269"/>
<dbReference type="SMART" id="SM00534">
    <property type="entry name" value="MUTSac"/>
    <property type="match status" value="1"/>
</dbReference>
<dbReference type="GO" id="GO:0030983">
    <property type="term" value="F:mismatched DNA binding"/>
    <property type="evidence" value="ECO:0007669"/>
    <property type="project" value="InterPro"/>
</dbReference>
<dbReference type="GO" id="GO:0007131">
    <property type="term" value="P:reciprocal meiotic recombination"/>
    <property type="evidence" value="ECO:0007669"/>
    <property type="project" value="TreeGrafter"/>
</dbReference>
<feature type="domain" description="DNA mismatch repair protein MutS core" evidence="6">
    <location>
        <begin position="358"/>
        <end position="746"/>
    </location>
</feature>
<keyword evidence="2" id="KW-0547">Nucleotide-binding</keyword>
<name>A0A6P6YF75_DERPT</name>
<evidence type="ECO:0000256" key="4">
    <source>
        <dbReference type="ARBA" id="ARBA00023125"/>
    </source>
</evidence>
<evidence type="ECO:0000313" key="9">
    <source>
        <dbReference type="RefSeq" id="XP_027203429.1"/>
    </source>
</evidence>
<dbReference type="OMA" id="TVYMKTI"/>
<dbReference type="GO" id="GO:0005524">
    <property type="term" value="F:ATP binding"/>
    <property type="evidence" value="ECO:0007669"/>
    <property type="project" value="UniProtKB-KW"/>
</dbReference>
<dbReference type="SUPFAM" id="SSF52540">
    <property type="entry name" value="P-loop containing nucleoside triphosphate hydrolases"/>
    <property type="match status" value="1"/>
</dbReference>
<dbReference type="SUPFAM" id="SSF48334">
    <property type="entry name" value="DNA repair protein MutS, domain III"/>
    <property type="match status" value="1"/>
</dbReference>
<evidence type="ECO:0000259" key="6">
    <source>
        <dbReference type="SMART" id="SM00533"/>
    </source>
</evidence>
<evidence type="ECO:0000256" key="1">
    <source>
        <dbReference type="ARBA" id="ARBA00006271"/>
    </source>
</evidence>
<reference evidence="9" key="1">
    <citation type="submission" date="2025-08" db="UniProtKB">
        <authorList>
            <consortium name="RefSeq"/>
        </authorList>
    </citation>
    <scope>IDENTIFICATION</scope>
    <source>
        <strain evidence="9">Airmid</strain>
    </source>
</reference>
<dbReference type="OrthoDB" id="10252754at2759"/>
<organism evidence="8 9">
    <name type="scientific">Dermatophagoides pteronyssinus</name>
    <name type="common">European house dust mite</name>
    <dbReference type="NCBI Taxonomy" id="6956"/>
    <lineage>
        <taxon>Eukaryota</taxon>
        <taxon>Metazoa</taxon>
        <taxon>Ecdysozoa</taxon>
        <taxon>Arthropoda</taxon>
        <taxon>Chelicerata</taxon>
        <taxon>Arachnida</taxon>
        <taxon>Acari</taxon>
        <taxon>Acariformes</taxon>
        <taxon>Sarcoptiformes</taxon>
        <taxon>Astigmata</taxon>
        <taxon>Psoroptidia</taxon>
        <taxon>Analgoidea</taxon>
        <taxon>Pyroglyphidae</taxon>
        <taxon>Dermatophagoidinae</taxon>
        <taxon>Dermatophagoides</taxon>
    </lineage>
</organism>
<dbReference type="Pfam" id="PF05190">
    <property type="entry name" value="MutS_IV"/>
    <property type="match status" value="1"/>
</dbReference>